<keyword evidence="1" id="KW-0472">Membrane</keyword>
<evidence type="ECO:0000256" key="1">
    <source>
        <dbReference type="SAM" id="Phobius"/>
    </source>
</evidence>
<dbReference type="AlphaFoldDB" id="A0A347ZRC9"/>
<evidence type="ECO:0000313" key="3">
    <source>
        <dbReference type="Proteomes" id="UP000256388"/>
    </source>
</evidence>
<reference evidence="2 3" key="1">
    <citation type="submission" date="2018-08" db="EMBL/GenBank/DDBJ databases">
        <title>Genomic Encyclopedia of Type Strains, Phase IV (KMG-IV): sequencing the most valuable type-strain genomes for metagenomic binning, comparative biology and taxonomic classification.</title>
        <authorList>
            <person name="Goeker M."/>
        </authorList>
    </citation>
    <scope>NUCLEOTIDE SEQUENCE [LARGE SCALE GENOMIC DNA]</scope>
    <source>
        <strain evidence="2 3">DSM 23923</strain>
    </source>
</reference>
<dbReference type="RefSeq" id="WP_116224708.1">
    <property type="nucleotide sequence ID" value="NZ_AP018437.1"/>
</dbReference>
<dbReference type="Proteomes" id="UP000256388">
    <property type="component" value="Unassembled WGS sequence"/>
</dbReference>
<evidence type="ECO:0000313" key="2">
    <source>
        <dbReference type="EMBL" id="REG11584.1"/>
    </source>
</evidence>
<dbReference type="EMBL" id="QUMS01000001">
    <property type="protein sequence ID" value="REG11584.1"/>
    <property type="molecule type" value="Genomic_DNA"/>
</dbReference>
<feature type="transmembrane region" description="Helical" evidence="1">
    <location>
        <begin position="113"/>
        <end position="132"/>
    </location>
</feature>
<sequence length="163" mass="18187">MSYKVEVSQTATFLVNITCESCGNEYQSKAAIVAERTLLDEFSQHGLKPKLDRKIAKFRNNDFSELPSLPCPKCSYFQSWNYAGKQKEVAESISVIAALVIALPVFINMVKENFFAALILFGLSAGVLMMILKPILTMILKSVYNPNGKREKADKTIFPAILN</sequence>
<comment type="caution">
    <text evidence="2">The sequence shown here is derived from an EMBL/GenBank/DDBJ whole genome shotgun (WGS) entry which is preliminary data.</text>
</comment>
<keyword evidence="3" id="KW-1185">Reference proteome</keyword>
<keyword evidence="1" id="KW-1133">Transmembrane helix</keyword>
<accession>A0A347ZRC9</accession>
<proteinExistence type="predicted"/>
<organism evidence="2 3">
    <name type="scientific">Pelolinea submarina</name>
    <dbReference type="NCBI Taxonomy" id="913107"/>
    <lineage>
        <taxon>Bacteria</taxon>
        <taxon>Bacillati</taxon>
        <taxon>Chloroflexota</taxon>
        <taxon>Anaerolineae</taxon>
        <taxon>Anaerolineales</taxon>
        <taxon>Anaerolineaceae</taxon>
        <taxon>Pelolinea</taxon>
    </lineage>
</organism>
<feature type="transmembrane region" description="Helical" evidence="1">
    <location>
        <begin position="89"/>
        <end position="107"/>
    </location>
</feature>
<name>A0A347ZRC9_9CHLR</name>
<protein>
    <submittedName>
        <fullName evidence="2">Uncharacterized protein</fullName>
    </submittedName>
</protein>
<gene>
    <name evidence="2" type="ORF">DFR64_1476</name>
</gene>
<keyword evidence="1" id="KW-0812">Transmembrane</keyword>